<organism evidence="11 12">
    <name type="scientific">Demequina lutea</name>
    <dbReference type="NCBI Taxonomy" id="431489"/>
    <lineage>
        <taxon>Bacteria</taxon>
        <taxon>Bacillati</taxon>
        <taxon>Actinomycetota</taxon>
        <taxon>Actinomycetes</taxon>
        <taxon>Micrococcales</taxon>
        <taxon>Demequinaceae</taxon>
        <taxon>Demequina</taxon>
    </lineage>
</organism>
<dbReference type="SUPFAM" id="SSF82861">
    <property type="entry name" value="Mechanosensitive channel protein MscS (YggB), transmembrane region"/>
    <property type="match status" value="1"/>
</dbReference>
<keyword evidence="4 7" id="KW-0812">Transmembrane</keyword>
<evidence type="ECO:0000256" key="3">
    <source>
        <dbReference type="ARBA" id="ARBA00022475"/>
    </source>
</evidence>
<comment type="subcellular location">
    <subcellularLocation>
        <location evidence="1">Cell membrane</location>
        <topology evidence="1">Multi-pass membrane protein</topology>
    </subcellularLocation>
</comment>
<dbReference type="Pfam" id="PF21088">
    <property type="entry name" value="MS_channel_1st"/>
    <property type="match status" value="1"/>
</dbReference>
<evidence type="ECO:0000256" key="1">
    <source>
        <dbReference type="ARBA" id="ARBA00004651"/>
    </source>
</evidence>
<evidence type="ECO:0000259" key="10">
    <source>
        <dbReference type="Pfam" id="PF21088"/>
    </source>
</evidence>
<dbReference type="Gene3D" id="2.30.30.60">
    <property type="match status" value="1"/>
</dbReference>
<evidence type="ECO:0000259" key="8">
    <source>
        <dbReference type="Pfam" id="PF00924"/>
    </source>
</evidence>
<dbReference type="GO" id="GO:0005886">
    <property type="term" value="C:plasma membrane"/>
    <property type="evidence" value="ECO:0007669"/>
    <property type="project" value="UniProtKB-SubCell"/>
</dbReference>
<evidence type="ECO:0000256" key="4">
    <source>
        <dbReference type="ARBA" id="ARBA00022692"/>
    </source>
</evidence>
<dbReference type="PANTHER" id="PTHR30460">
    <property type="entry name" value="MODERATE CONDUCTANCE MECHANOSENSITIVE CHANNEL YBIO"/>
    <property type="match status" value="1"/>
</dbReference>
<feature type="transmembrane region" description="Helical" evidence="7">
    <location>
        <begin position="33"/>
        <end position="54"/>
    </location>
</feature>
<dbReference type="OrthoDB" id="4638917at2"/>
<evidence type="ECO:0000313" key="11">
    <source>
        <dbReference type="EMBL" id="NYI41972.1"/>
    </source>
</evidence>
<reference evidence="11 12" key="1">
    <citation type="submission" date="2020-07" db="EMBL/GenBank/DDBJ databases">
        <title>Sequencing the genomes of 1000 actinobacteria strains.</title>
        <authorList>
            <person name="Klenk H.-P."/>
        </authorList>
    </citation>
    <scope>NUCLEOTIDE SEQUENCE [LARGE SCALE GENOMIC DNA]</scope>
    <source>
        <strain evidence="11 12">DSM 19970</strain>
    </source>
</reference>
<evidence type="ECO:0000256" key="7">
    <source>
        <dbReference type="SAM" id="Phobius"/>
    </source>
</evidence>
<keyword evidence="3" id="KW-1003">Cell membrane</keyword>
<feature type="domain" description="Mechanosensitive ion channel transmembrane helices 2/3" evidence="10">
    <location>
        <begin position="112"/>
        <end position="151"/>
    </location>
</feature>
<keyword evidence="5 7" id="KW-1133">Transmembrane helix</keyword>
<dbReference type="Pfam" id="PF21082">
    <property type="entry name" value="MS_channel_3rd"/>
    <property type="match status" value="1"/>
</dbReference>
<evidence type="ECO:0000313" key="12">
    <source>
        <dbReference type="Proteomes" id="UP000547973"/>
    </source>
</evidence>
<dbReference type="InterPro" id="IPR023408">
    <property type="entry name" value="MscS_beta-dom_sf"/>
</dbReference>
<feature type="domain" description="Mechanosensitive ion channel MscS C-terminal" evidence="9">
    <location>
        <begin position="224"/>
        <end position="310"/>
    </location>
</feature>
<dbReference type="FunFam" id="2.30.30.60:FF:000001">
    <property type="entry name" value="MscS Mechanosensitive ion channel"/>
    <property type="match status" value="1"/>
</dbReference>
<dbReference type="PANTHER" id="PTHR30460:SF0">
    <property type="entry name" value="MODERATE CONDUCTANCE MECHANOSENSITIVE CHANNEL YBIO"/>
    <property type="match status" value="1"/>
</dbReference>
<feature type="transmembrane region" description="Helical" evidence="7">
    <location>
        <begin position="106"/>
        <end position="129"/>
    </location>
</feature>
<dbReference type="SUPFAM" id="SSF50182">
    <property type="entry name" value="Sm-like ribonucleoproteins"/>
    <property type="match status" value="1"/>
</dbReference>
<accession>A0A7Z0CKL4</accession>
<protein>
    <submittedName>
        <fullName evidence="11">Small conductance mechanosensitive channel</fullName>
    </submittedName>
</protein>
<evidence type="ECO:0000256" key="6">
    <source>
        <dbReference type="ARBA" id="ARBA00023136"/>
    </source>
</evidence>
<feature type="transmembrane region" description="Helical" evidence="7">
    <location>
        <begin position="135"/>
        <end position="154"/>
    </location>
</feature>
<feature type="domain" description="Mechanosensitive ion channel MscS" evidence="8">
    <location>
        <begin position="153"/>
        <end position="215"/>
    </location>
</feature>
<gene>
    <name evidence="11" type="ORF">BKA03_002091</name>
</gene>
<dbReference type="Proteomes" id="UP000547973">
    <property type="component" value="Unassembled WGS sequence"/>
</dbReference>
<dbReference type="InterPro" id="IPR045276">
    <property type="entry name" value="YbiO_bact"/>
</dbReference>
<keyword evidence="6 7" id="KW-0472">Membrane</keyword>
<comment type="caution">
    <text evidence="11">The sequence shown here is derived from an EMBL/GenBank/DDBJ whole genome shotgun (WGS) entry which is preliminary data.</text>
</comment>
<dbReference type="RefSeq" id="WP_062076018.1">
    <property type="nucleotide sequence ID" value="NZ_BBRC01000015.1"/>
</dbReference>
<dbReference type="Pfam" id="PF00924">
    <property type="entry name" value="MS_channel_2nd"/>
    <property type="match status" value="1"/>
</dbReference>
<dbReference type="InterPro" id="IPR006685">
    <property type="entry name" value="MscS_channel_2nd"/>
</dbReference>
<dbReference type="GO" id="GO:0008381">
    <property type="term" value="F:mechanosensitive monoatomic ion channel activity"/>
    <property type="evidence" value="ECO:0007669"/>
    <property type="project" value="InterPro"/>
</dbReference>
<dbReference type="InterPro" id="IPR011014">
    <property type="entry name" value="MscS_channel_TM-2"/>
</dbReference>
<dbReference type="Gene3D" id="1.10.287.1260">
    <property type="match status" value="1"/>
</dbReference>
<dbReference type="InterPro" id="IPR011066">
    <property type="entry name" value="MscS_channel_C_sf"/>
</dbReference>
<dbReference type="InterPro" id="IPR010920">
    <property type="entry name" value="LSM_dom_sf"/>
</dbReference>
<dbReference type="InterPro" id="IPR049278">
    <property type="entry name" value="MS_channel_C"/>
</dbReference>
<evidence type="ECO:0000256" key="5">
    <source>
        <dbReference type="ARBA" id="ARBA00022989"/>
    </source>
</evidence>
<comment type="similarity">
    <text evidence="2">Belongs to the MscS (TC 1.A.23) family.</text>
</comment>
<proteinExistence type="inferred from homology"/>
<dbReference type="AlphaFoldDB" id="A0A7Z0CKL4"/>
<keyword evidence="12" id="KW-1185">Reference proteome</keyword>
<dbReference type="SUPFAM" id="SSF82689">
    <property type="entry name" value="Mechanosensitive channel protein MscS (YggB), C-terminal domain"/>
    <property type="match status" value="1"/>
</dbReference>
<dbReference type="InterPro" id="IPR049142">
    <property type="entry name" value="MS_channel_1st"/>
</dbReference>
<dbReference type="EMBL" id="JACBZO010000001">
    <property type="protein sequence ID" value="NYI41972.1"/>
    <property type="molecule type" value="Genomic_DNA"/>
</dbReference>
<sequence>MRTILPLAHSVQFETTIGGRTLSQWTDAIATKAIAVGALLLVGLLVWIIGRLVIRALTRSIETGLPVSKRARKALARAHIDLPVATAQEHYLATLRRQQRAGTIRAVLQSALAVVVLAIVVVTALQMVGVPVAPLLASAGIAGVALGFGAQSLVKDLLAGFFMLIEDQFGVGDIADVGDATGVVEEVGLRSTRLRSLNGTVWFVPNGEIRRVGNMTKMWSRALIEVRMDFETDIDLARAAMLDALAAARAADPDVDAAILSDPEVPGIEDFDYYSVVVRLMVNVSPTTQWTVMRAVRKQMRFIFAERGIRLAMPGDTLYLEDDRPSSKGIARPEPKS</sequence>
<evidence type="ECO:0000259" key="9">
    <source>
        <dbReference type="Pfam" id="PF21082"/>
    </source>
</evidence>
<dbReference type="Gene3D" id="3.30.70.100">
    <property type="match status" value="1"/>
</dbReference>
<name>A0A7Z0CKL4_9MICO</name>
<evidence type="ECO:0000256" key="2">
    <source>
        <dbReference type="ARBA" id="ARBA00008017"/>
    </source>
</evidence>